<dbReference type="EMBL" id="KK119718">
    <property type="protein sequence ID" value="KFM76518.1"/>
    <property type="molecule type" value="Genomic_DNA"/>
</dbReference>
<organism evidence="3 4">
    <name type="scientific">Stegodyphus mimosarum</name>
    <name type="common">African social velvet spider</name>
    <dbReference type="NCBI Taxonomy" id="407821"/>
    <lineage>
        <taxon>Eukaryota</taxon>
        <taxon>Metazoa</taxon>
        <taxon>Ecdysozoa</taxon>
        <taxon>Arthropoda</taxon>
        <taxon>Chelicerata</taxon>
        <taxon>Arachnida</taxon>
        <taxon>Araneae</taxon>
        <taxon>Araneomorphae</taxon>
        <taxon>Entelegynae</taxon>
        <taxon>Eresoidea</taxon>
        <taxon>Eresidae</taxon>
        <taxon>Stegodyphus</taxon>
    </lineage>
</organism>
<keyword evidence="1" id="KW-0479">Metal-binding</keyword>
<dbReference type="InterPro" id="IPR007527">
    <property type="entry name" value="Znf_SWIM"/>
</dbReference>
<dbReference type="GO" id="GO:0008270">
    <property type="term" value="F:zinc ion binding"/>
    <property type="evidence" value="ECO:0007669"/>
    <property type="project" value="UniProtKB-KW"/>
</dbReference>
<feature type="domain" description="SWIM-type" evidence="2">
    <location>
        <begin position="33"/>
        <end position="95"/>
    </location>
</feature>
<keyword evidence="1" id="KW-0862">Zinc</keyword>
<name>A0A087UGM9_STEMI</name>
<reference evidence="3 4" key="1">
    <citation type="submission" date="2013-11" db="EMBL/GenBank/DDBJ databases">
        <title>Genome sequencing of Stegodyphus mimosarum.</title>
        <authorList>
            <person name="Bechsgaard J."/>
        </authorList>
    </citation>
    <scope>NUCLEOTIDE SEQUENCE [LARGE SCALE GENOMIC DNA]</scope>
</reference>
<evidence type="ECO:0000313" key="4">
    <source>
        <dbReference type="Proteomes" id="UP000054359"/>
    </source>
</evidence>
<evidence type="ECO:0000313" key="3">
    <source>
        <dbReference type="EMBL" id="KFM76518.1"/>
    </source>
</evidence>
<evidence type="ECO:0000256" key="1">
    <source>
        <dbReference type="PROSITE-ProRule" id="PRU00325"/>
    </source>
</evidence>
<gene>
    <name evidence="3" type="ORF">X975_26092</name>
</gene>
<evidence type="ECO:0000259" key="2">
    <source>
        <dbReference type="PROSITE" id="PS50966"/>
    </source>
</evidence>
<protein>
    <recommendedName>
        <fullName evidence="2">SWIM-type domain-containing protein</fullName>
    </recommendedName>
</protein>
<keyword evidence="4" id="KW-1185">Reference proteome</keyword>
<feature type="non-terminal residue" evidence="3">
    <location>
        <position position="111"/>
    </location>
</feature>
<dbReference type="PROSITE" id="PS50966">
    <property type="entry name" value="ZF_SWIM"/>
    <property type="match status" value="1"/>
</dbReference>
<keyword evidence="1" id="KW-0863">Zinc-finger</keyword>
<accession>A0A087UGM9</accession>
<sequence length="111" mass="13504">MEYHLSEFLQVQLDDKWNFELVCNIVYMHPLLYHTNKNANQEFHKKERTRHLCTCPYLSRESHQVEEMMMGNLEILQSKKLLFCKHLVEILYRLFLDEPTDNYGSKVHFCH</sequence>
<dbReference type="Proteomes" id="UP000054359">
    <property type="component" value="Unassembled WGS sequence"/>
</dbReference>
<proteinExistence type="predicted"/>
<dbReference type="AlphaFoldDB" id="A0A087UGM9"/>